<organism evidence="1 2">
    <name type="scientific">Cryobacterium lactosi</name>
    <dbReference type="NCBI Taxonomy" id="1259202"/>
    <lineage>
        <taxon>Bacteria</taxon>
        <taxon>Bacillati</taxon>
        <taxon>Actinomycetota</taxon>
        <taxon>Actinomycetes</taxon>
        <taxon>Micrococcales</taxon>
        <taxon>Microbacteriaceae</taxon>
        <taxon>Cryobacterium</taxon>
    </lineage>
</organism>
<reference evidence="1 2" key="1">
    <citation type="submission" date="2019-03" db="EMBL/GenBank/DDBJ databases">
        <title>Genomics of glacier-inhabiting Cryobacterium strains.</title>
        <authorList>
            <person name="Liu Q."/>
            <person name="Xin Y.-H."/>
        </authorList>
    </citation>
    <scope>NUCLEOTIDE SEQUENCE [LARGE SCALE GENOMIC DNA]</scope>
    <source>
        <strain evidence="1 2">Sr59</strain>
    </source>
</reference>
<dbReference type="InterPro" id="IPR009100">
    <property type="entry name" value="AcylCoA_DH/oxidase_NM_dom_sf"/>
</dbReference>
<proteinExistence type="predicted"/>
<accession>A0A4R9BJ73</accession>
<dbReference type="GO" id="GO:0016627">
    <property type="term" value="F:oxidoreductase activity, acting on the CH-CH group of donors"/>
    <property type="evidence" value="ECO:0007669"/>
    <property type="project" value="InterPro"/>
</dbReference>
<dbReference type="Gene3D" id="2.40.110.10">
    <property type="entry name" value="Butyryl-CoA Dehydrogenase, subunit A, domain 2"/>
    <property type="match status" value="1"/>
</dbReference>
<sequence>MTTQPGPAAVIVGGVSGSRGSRRPEDLGRLAHLAEAAWAVDGNAERAIRFAVAEAAGLPQPGSGHTVTLFDALATVAAADLTAARVLEAHTDALAILQQAQGSADTLLTSPVPAGTVPAGTVPASTILASPVPTNPASTSWGVFAAEGTGQRVDAVSTPAGWRLSGRKPWCSLAGSLSHALVTAHTTTAGVEPARRRLFAVDLADPGITVREDAWFATGLVEVTSGPVDFAGVAARPVGDDGWYLTRPGFSWGGIQVAACWFGGAVGVARQLRTAAAQRSATGGREPDQILLAHLGAVDLALVGAGAALFDAAGAIDRGEAVGEAGALLAARVRGLVARTVDEVLSRVGHALGPAPLALDARHSRRVADLSLYIRQHHAERDDAALGSRLVAEEAPSW</sequence>
<dbReference type="InterPro" id="IPR046373">
    <property type="entry name" value="Acyl-CoA_Oxase/DH_mid-dom_sf"/>
</dbReference>
<evidence type="ECO:0000313" key="1">
    <source>
        <dbReference type="EMBL" id="TFD85480.1"/>
    </source>
</evidence>
<dbReference type="AlphaFoldDB" id="A0A4R9BJ73"/>
<name>A0A4R9BJ73_9MICO</name>
<keyword evidence="2" id="KW-1185">Reference proteome</keyword>
<gene>
    <name evidence="1" type="ORF">E3T61_18185</name>
</gene>
<comment type="caution">
    <text evidence="1">The sequence shown here is derived from an EMBL/GenBank/DDBJ whole genome shotgun (WGS) entry which is preliminary data.</text>
</comment>
<dbReference type="RefSeq" id="WP_134642260.1">
    <property type="nucleotide sequence ID" value="NZ_SOHM01000036.1"/>
</dbReference>
<dbReference type="SUPFAM" id="SSF56645">
    <property type="entry name" value="Acyl-CoA dehydrogenase NM domain-like"/>
    <property type="match status" value="1"/>
</dbReference>
<dbReference type="EMBL" id="SOHM01000036">
    <property type="protein sequence ID" value="TFD85480.1"/>
    <property type="molecule type" value="Genomic_DNA"/>
</dbReference>
<protein>
    <submittedName>
        <fullName evidence="1">Acyl-CoA dehydrogenase</fullName>
    </submittedName>
</protein>
<dbReference type="OrthoDB" id="107064at2"/>
<evidence type="ECO:0000313" key="2">
    <source>
        <dbReference type="Proteomes" id="UP000298468"/>
    </source>
</evidence>
<dbReference type="Proteomes" id="UP000298468">
    <property type="component" value="Unassembled WGS sequence"/>
</dbReference>